<dbReference type="KEGG" id="ami:Amir_4560"/>
<dbReference type="AlphaFoldDB" id="C6WLK6"/>
<keyword evidence="1" id="KW-1133">Transmembrane helix</keyword>
<keyword evidence="1" id="KW-0472">Membrane</keyword>
<evidence type="ECO:0000313" key="2">
    <source>
        <dbReference type="EMBL" id="ACU38399.1"/>
    </source>
</evidence>
<feature type="transmembrane region" description="Helical" evidence="1">
    <location>
        <begin position="13"/>
        <end position="35"/>
    </location>
</feature>
<evidence type="ECO:0000313" key="3">
    <source>
        <dbReference type="Proteomes" id="UP000002213"/>
    </source>
</evidence>
<name>C6WLK6_ACTMD</name>
<sequence length="40" mass="4277">MWETWTMEGATELAVLTTALTPAATMVAIGPVSIARTRLD</sequence>
<gene>
    <name evidence="2" type="ordered locus">Amir_4560</name>
</gene>
<accession>C6WLK6</accession>
<dbReference type="HOGENOM" id="CLU_3283594_0_0_11"/>
<reference evidence="2 3" key="1">
    <citation type="journal article" date="2009" name="Stand. Genomic Sci.">
        <title>Complete genome sequence of Actinosynnema mirum type strain (101).</title>
        <authorList>
            <person name="Land M."/>
            <person name="Lapidus A."/>
            <person name="Mayilraj S."/>
            <person name="Chen F."/>
            <person name="Copeland A."/>
            <person name="Del Rio T.G."/>
            <person name="Nolan M."/>
            <person name="Lucas S."/>
            <person name="Tice H."/>
            <person name="Cheng J.F."/>
            <person name="Chertkov O."/>
            <person name="Bruce D."/>
            <person name="Goodwin L."/>
            <person name="Pitluck S."/>
            <person name="Rohde M."/>
            <person name="Goker M."/>
            <person name="Pati A."/>
            <person name="Ivanova N."/>
            <person name="Mavromatis K."/>
            <person name="Chen A."/>
            <person name="Palaniappan K."/>
            <person name="Hauser L."/>
            <person name="Chang Y.J."/>
            <person name="Jeffries C.C."/>
            <person name="Brettin T."/>
            <person name="Detter J.C."/>
            <person name="Han C."/>
            <person name="Chain P."/>
            <person name="Tindall B.J."/>
            <person name="Bristow J."/>
            <person name="Eisen J.A."/>
            <person name="Markowitz V."/>
            <person name="Hugenholtz P."/>
            <person name="Kyrpides N.C."/>
            <person name="Klenk H.P."/>
        </authorList>
    </citation>
    <scope>NUCLEOTIDE SEQUENCE [LARGE SCALE GENOMIC DNA]</scope>
    <source>
        <strain evidence="3">ATCC 29888 / DSM 43827 / JCM 3225 / NBRC 14064 / NCIMB 13271 / NRRL B-12336 / IMRU 3971 / 101</strain>
    </source>
</reference>
<keyword evidence="3" id="KW-1185">Reference proteome</keyword>
<keyword evidence="1" id="KW-0812">Transmembrane</keyword>
<dbReference type="EMBL" id="CP001630">
    <property type="protein sequence ID" value="ACU38399.1"/>
    <property type="molecule type" value="Genomic_DNA"/>
</dbReference>
<protein>
    <submittedName>
        <fullName evidence="2">Uncharacterized protein</fullName>
    </submittedName>
</protein>
<organism evidence="2 3">
    <name type="scientific">Actinosynnema mirum (strain ATCC 29888 / DSM 43827 / JCM 3225 / NBRC 14064 / NCIMB 13271 / NRRL B-12336 / IMRU 3971 / 101)</name>
    <dbReference type="NCBI Taxonomy" id="446462"/>
    <lineage>
        <taxon>Bacteria</taxon>
        <taxon>Bacillati</taxon>
        <taxon>Actinomycetota</taxon>
        <taxon>Actinomycetes</taxon>
        <taxon>Pseudonocardiales</taxon>
        <taxon>Pseudonocardiaceae</taxon>
        <taxon>Actinosynnema</taxon>
    </lineage>
</organism>
<dbReference type="Proteomes" id="UP000002213">
    <property type="component" value="Chromosome"/>
</dbReference>
<proteinExistence type="predicted"/>
<evidence type="ECO:0000256" key="1">
    <source>
        <dbReference type="SAM" id="Phobius"/>
    </source>
</evidence>